<evidence type="ECO:0000313" key="2">
    <source>
        <dbReference type="EMBL" id="KAH7644758.1"/>
    </source>
</evidence>
<organism evidence="2">
    <name type="scientific">Dermatophagoides farinae</name>
    <name type="common">American house dust mite</name>
    <dbReference type="NCBI Taxonomy" id="6954"/>
    <lineage>
        <taxon>Eukaryota</taxon>
        <taxon>Metazoa</taxon>
        <taxon>Ecdysozoa</taxon>
        <taxon>Arthropoda</taxon>
        <taxon>Chelicerata</taxon>
        <taxon>Arachnida</taxon>
        <taxon>Acari</taxon>
        <taxon>Acariformes</taxon>
        <taxon>Sarcoptiformes</taxon>
        <taxon>Astigmata</taxon>
        <taxon>Psoroptidia</taxon>
        <taxon>Analgoidea</taxon>
        <taxon>Pyroglyphidae</taxon>
        <taxon>Dermatophagoidinae</taxon>
        <taxon>Dermatophagoides</taxon>
    </lineage>
</organism>
<protein>
    <submittedName>
        <fullName evidence="2">Uncharacterized protein</fullName>
    </submittedName>
</protein>
<proteinExistence type="predicted"/>
<reference evidence="2" key="2">
    <citation type="journal article" date="2021" name="World Allergy Organ. J.">
        <title>Chromosome-level assembly of Dermatophagoides farinae genome and transcriptome reveals two novel allergens Der f 37 and Der f 39.</title>
        <authorList>
            <person name="Chen J."/>
            <person name="Cai Z."/>
            <person name="Fan D."/>
            <person name="Hu J."/>
            <person name="Hou Y."/>
            <person name="He Y."/>
            <person name="Zhang Z."/>
            <person name="Zhao Z."/>
            <person name="Gao P."/>
            <person name="Hu W."/>
            <person name="Sun J."/>
            <person name="Li J."/>
            <person name="Ji K."/>
        </authorList>
    </citation>
    <scope>NUCLEOTIDE SEQUENCE</scope>
    <source>
        <strain evidence="2">JKM2019</strain>
    </source>
</reference>
<accession>A0A9D4P6B6</accession>
<feature type="compositionally biased region" description="Low complexity" evidence="1">
    <location>
        <begin position="240"/>
        <end position="251"/>
    </location>
</feature>
<comment type="caution">
    <text evidence="2">The sequence shown here is derived from an EMBL/GenBank/DDBJ whole genome shotgun (WGS) entry which is preliminary data.</text>
</comment>
<evidence type="ECO:0000256" key="1">
    <source>
        <dbReference type="SAM" id="MobiDB-lite"/>
    </source>
</evidence>
<reference evidence="2" key="1">
    <citation type="submission" date="2020-06" db="EMBL/GenBank/DDBJ databases">
        <authorList>
            <person name="Ji K."/>
            <person name="Li J."/>
        </authorList>
    </citation>
    <scope>NUCLEOTIDE SEQUENCE</scope>
    <source>
        <strain evidence="2">JKM2019</strain>
        <tissue evidence="2">Whole body</tissue>
    </source>
</reference>
<feature type="region of interest" description="Disordered" evidence="1">
    <location>
        <begin position="327"/>
        <end position="357"/>
    </location>
</feature>
<feature type="region of interest" description="Disordered" evidence="1">
    <location>
        <begin position="204"/>
        <end position="259"/>
    </location>
</feature>
<dbReference type="AlphaFoldDB" id="A0A9D4P6B6"/>
<name>A0A9D4P6B6_DERFA</name>
<sequence length="365" mass="41420">MMPALIPYIAHQNIYPIPYRSLSSSSSSTSIQPSAIPVYSSPLITTIRWSSQPSSAINRPLASSETYPVYVLPPKDFQPIIYQQPSSLASFFTPLPLIYQQQQQPNKFDQIPEEVWYDFSLNNEKDLKLNTMMKSNQIDRIEQFDKNKITLIPVDGADFDNLPLMEASATTSVKQVNNANDTNIVVAKNNINIDKIDKSSYPTVDEAINPYSSRSDDGDDDDDVAENTATSINRGKSRKTTSSTLLTNKNSFNHHQNNQRWQYKTKLPVGLSSFILGGTRGVSGRHWHLPTNIQKQLEFMPNLNPPIMTNEYYPDPTTMTTDLIVDKNGQPEKEDDDYNNNDNGDDNKRIKTKQQQHYIQKIYST</sequence>
<dbReference type="EMBL" id="SDOV01000001">
    <property type="protein sequence ID" value="KAH7644758.1"/>
    <property type="molecule type" value="Genomic_DNA"/>
</dbReference>
<dbReference type="Proteomes" id="UP000828236">
    <property type="component" value="Unassembled WGS sequence"/>
</dbReference>
<gene>
    <name evidence="2" type="ORF">HUG17_0296</name>
</gene>